<dbReference type="AlphaFoldDB" id="A0AAV4ADD0"/>
<evidence type="ECO:0000313" key="2">
    <source>
        <dbReference type="Proteomes" id="UP000735302"/>
    </source>
</evidence>
<sequence length="86" mass="9788">MHNNMGDTRSRRGLPPGGIVFLGFRVGKSCRTGRRMQDRRHGDVWSGGIVIPSMTFESTKPAMIESLQVIMQRGQPQQWKRVRASY</sequence>
<keyword evidence="2" id="KW-1185">Reference proteome</keyword>
<reference evidence="1 2" key="1">
    <citation type="journal article" date="2021" name="Elife">
        <title>Chloroplast acquisition without the gene transfer in kleptoplastic sea slugs, Plakobranchus ocellatus.</title>
        <authorList>
            <person name="Maeda T."/>
            <person name="Takahashi S."/>
            <person name="Yoshida T."/>
            <person name="Shimamura S."/>
            <person name="Takaki Y."/>
            <person name="Nagai Y."/>
            <person name="Toyoda A."/>
            <person name="Suzuki Y."/>
            <person name="Arimoto A."/>
            <person name="Ishii H."/>
            <person name="Satoh N."/>
            <person name="Nishiyama T."/>
            <person name="Hasebe M."/>
            <person name="Maruyama T."/>
            <person name="Minagawa J."/>
            <person name="Obokata J."/>
            <person name="Shigenobu S."/>
        </authorList>
    </citation>
    <scope>NUCLEOTIDE SEQUENCE [LARGE SCALE GENOMIC DNA]</scope>
</reference>
<comment type="caution">
    <text evidence="1">The sequence shown here is derived from an EMBL/GenBank/DDBJ whole genome shotgun (WGS) entry which is preliminary data.</text>
</comment>
<name>A0AAV4ADD0_9GAST</name>
<gene>
    <name evidence="1" type="ORF">PoB_003565100</name>
</gene>
<dbReference type="Proteomes" id="UP000735302">
    <property type="component" value="Unassembled WGS sequence"/>
</dbReference>
<dbReference type="EMBL" id="BLXT01004061">
    <property type="protein sequence ID" value="GFO09146.1"/>
    <property type="molecule type" value="Genomic_DNA"/>
</dbReference>
<protein>
    <submittedName>
        <fullName evidence="1">Uncharacterized protein</fullName>
    </submittedName>
</protein>
<accession>A0AAV4ADD0</accession>
<proteinExistence type="predicted"/>
<evidence type="ECO:0000313" key="1">
    <source>
        <dbReference type="EMBL" id="GFO09146.1"/>
    </source>
</evidence>
<organism evidence="1 2">
    <name type="scientific">Plakobranchus ocellatus</name>
    <dbReference type="NCBI Taxonomy" id="259542"/>
    <lineage>
        <taxon>Eukaryota</taxon>
        <taxon>Metazoa</taxon>
        <taxon>Spiralia</taxon>
        <taxon>Lophotrochozoa</taxon>
        <taxon>Mollusca</taxon>
        <taxon>Gastropoda</taxon>
        <taxon>Heterobranchia</taxon>
        <taxon>Euthyneura</taxon>
        <taxon>Panpulmonata</taxon>
        <taxon>Sacoglossa</taxon>
        <taxon>Placobranchoidea</taxon>
        <taxon>Plakobranchidae</taxon>
        <taxon>Plakobranchus</taxon>
    </lineage>
</organism>